<evidence type="ECO:0000256" key="4">
    <source>
        <dbReference type="ARBA" id="ARBA00022989"/>
    </source>
</evidence>
<keyword evidence="5 6" id="KW-0472">Membrane</keyword>
<dbReference type="PANTHER" id="PTHR23291:SF50">
    <property type="entry name" value="PROTEIN LIFEGUARD 4"/>
    <property type="match status" value="1"/>
</dbReference>
<proteinExistence type="inferred from homology"/>
<gene>
    <name evidence="7" type="ORF">SAMN06265338_102406</name>
</gene>
<dbReference type="Proteomes" id="UP000198418">
    <property type="component" value="Unassembled WGS sequence"/>
</dbReference>
<dbReference type="CDD" id="cd10432">
    <property type="entry name" value="BI-1-like_bacterial"/>
    <property type="match status" value="1"/>
</dbReference>
<comment type="subcellular location">
    <subcellularLocation>
        <location evidence="1">Membrane</location>
        <topology evidence="1">Multi-pass membrane protein</topology>
    </subcellularLocation>
</comment>
<evidence type="ECO:0000256" key="3">
    <source>
        <dbReference type="ARBA" id="ARBA00022692"/>
    </source>
</evidence>
<feature type="transmembrane region" description="Helical" evidence="6">
    <location>
        <begin position="111"/>
        <end position="131"/>
    </location>
</feature>
<sequence>MSNFDRNAAPWSRSYARTGAEVDQGLRAFMLGVYNNMSIGLALTGLVALGANMLTVSETATAYRVGHMYLTDIGAALYLSPLRWVVMFAPLAFVLFFSFKIGSMAANSARTLFFAFAAVMGLSLSSILLVYTGASVARAFFITAAAFGGLSLYGYTTKRDLGPMASFMIMGLIGVIIAGLVNLFVQSAAFQFGLSILSVLIFAGLTAYDTQSIKSMYYESDGYEVATKKSINGALMLYLDFINIFTSLIQLTGQRND</sequence>
<dbReference type="Pfam" id="PF01027">
    <property type="entry name" value="Bax1-I"/>
    <property type="match status" value="1"/>
</dbReference>
<evidence type="ECO:0000313" key="8">
    <source>
        <dbReference type="Proteomes" id="UP000198418"/>
    </source>
</evidence>
<keyword evidence="3 6" id="KW-0812">Transmembrane</keyword>
<organism evidence="7 8">
    <name type="scientific">Rhodoblastus acidophilus</name>
    <name type="common">Rhodopseudomonas acidophila</name>
    <dbReference type="NCBI Taxonomy" id="1074"/>
    <lineage>
        <taxon>Bacteria</taxon>
        <taxon>Pseudomonadati</taxon>
        <taxon>Pseudomonadota</taxon>
        <taxon>Alphaproteobacteria</taxon>
        <taxon>Hyphomicrobiales</taxon>
        <taxon>Rhodoblastaceae</taxon>
        <taxon>Rhodoblastus</taxon>
    </lineage>
</organism>
<evidence type="ECO:0000256" key="1">
    <source>
        <dbReference type="ARBA" id="ARBA00004141"/>
    </source>
</evidence>
<dbReference type="EMBL" id="FYDG01000002">
    <property type="protein sequence ID" value="SNB66194.1"/>
    <property type="molecule type" value="Genomic_DNA"/>
</dbReference>
<dbReference type="OrthoDB" id="9793828at2"/>
<dbReference type="RefSeq" id="WP_088519910.1">
    <property type="nucleotide sequence ID" value="NZ_FYDG01000002.1"/>
</dbReference>
<keyword evidence="4 6" id="KW-1133">Transmembrane helix</keyword>
<feature type="transmembrane region" description="Helical" evidence="6">
    <location>
        <begin position="137"/>
        <end position="155"/>
    </location>
</feature>
<evidence type="ECO:0000256" key="2">
    <source>
        <dbReference type="ARBA" id="ARBA00010350"/>
    </source>
</evidence>
<evidence type="ECO:0000256" key="6">
    <source>
        <dbReference type="RuleBase" id="RU004379"/>
    </source>
</evidence>
<dbReference type="GO" id="GO:0005886">
    <property type="term" value="C:plasma membrane"/>
    <property type="evidence" value="ECO:0007669"/>
    <property type="project" value="TreeGrafter"/>
</dbReference>
<feature type="transmembrane region" description="Helical" evidence="6">
    <location>
        <begin position="33"/>
        <end position="55"/>
    </location>
</feature>
<evidence type="ECO:0000256" key="5">
    <source>
        <dbReference type="ARBA" id="ARBA00023136"/>
    </source>
</evidence>
<feature type="transmembrane region" description="Helical" evidence="6">
    <location>
        <begin position="167"/>
        <end position="184"/>
    </location>
</feature>
<protein>
    <recommendedName>
        <fullName evidence="9">BAX inhibitor (BI)-1/YccA family protein</fullName>
    </recommendedName>
</protein>
<evidence type="ECO:0008006" key="9">
    <source>
        <dbReference type="Google" id="ProtNLM"/>
    </source>
</evidence>
<evidence type="ECO:0000313" key="7">
    <source>
        <dbReference type="EMBL" id="SNB66194.1"/>
    </source>
</evidence>
<accession>A0A212R2D8</accession>
<dbReference type="InterPro" id="IPR006214">
    <property type="entry name" value="Bax_inhibitor_1-related"/>
</dbReference>
<keyword evidence="8" id="KW-1185">Reference proteome</keyword>
<name>A0A212R2D8_RHOAC</name>
<feature type="transmembrane region" description="Helical" evidence="6">
    <location>
        <begin position="75"/>
        <end position="99"/>
    </location>
</feature>
<feature type="transmembrane region" description="Helical" evidence="6">
    <location>
        <begin position="190"/>
        <end position="208"/>
    </location>
</feature>
<dbReference type="AlphaFoldDB" id="A0A212R2D8"/>
<comment type="similarity">
    <text evidence="2 6">Belongs to the BI1 family.</text>
</comment>
<reference evidence="8" key="1">
    <citation type="submission" date="2017-06" db="EMBL/GenBank/DDBJ databases">
        <authorList>
            <person name="Varghese N."/>
            <person name="Submissions S."/>
        </authorList>
    </citation>
    <scope>NUCLEOTIDE SEQUENCE [LARGE SCALE GENOMIC DNA]</scope>
    <source>
        <strain evidence="8">DSM 137</strain>
    </source>
</reference>
<dbReference type="PANTHER" id="PTHR23291">
    <property type="entry name" value="BAX INHIBITOR-RELATED"/>
    <property type="match status" value="1"/>
</dbReference>